<dbReference type="PANTHER" id="PTHR23169:SF26">
    <property type="entry name" value="DESMOPLAKIN"/>
    <property type="match status" value="1"/>
</dbReference>
<evidence type="ECO:0000313" key="11">
    <source>
        <dbReference type="EMBL" id="KAL0177217.1"/>
    </source>
</evidence>
<feature type="non-terminal residue" evidence="11">
    <location>
        <position position="555"/>
    </location>
</feature>
<gene>
    <name evidence="11" type="ORF">M9458_026111</name>
</gene>
<evidence type="ECO:0000256" key="2">
    <source>
        <dbReference type="ARBA" id="ARBA00004568"/>
    </source>
</evidence>
<dbReference type="InterPro" id="IPR043197">
    <property type="entry name" value="Plakin"/>
</dbReference>
<evidence type="ECO:0000256" key="9">
    <source>
        <dbReference type="ARBA" id="ARBA00023136"/>
    </source>
</evidence>
<sequence>MVGNSQSDITDPILRKSSVSDKGRSGKSQTVSFNIIDSDSSLQTGLITVEEIEASLAQFIGKPSSIAGVYMESSKKKLSFLDAVAGGFISKTYAIEFLEAQAATGSIVDPMTGEGFSPSDAFEKGIITGDLKDKINEAYKAVSGYTHSGKILSVFQAMEERILDRHRGKALIETQIATGGLIHPLIGIRVPMDCALEQGLINQATLQSLYDPVSNPKDFHFPETGQKAYYSELLRICVYDVNGGVYLLPFGDQHLYTLSPSSKHRISVINTSNGAKMSAYEAYKAGHIDKRTYLFLSQQESEWQETTVMDSSRNLLHILTDHKSGRQLCIESALSLKILQTEELNSYRSGQLSISEFADLLISRRVVFNVPNSPVAGLWDVSLKKRLPVFKGHQQNLVDRLSALRLLEAQACTGGICDPASGERVLIKEAQHRGLLDEGFARQLQQCEQAYYGIIHPQNGKTLTVAQAMQENLFPKDVGVKCLEFQLATGGLINPESQQRVSLEDAIQNCMIDKATAAHLQHDNSLSKCITCPKTKRKMSFKEALEKSVFDSHTG</sequence>
<dbReference type="InterPro" id="IPR001101">
    <property type="entry name" value="Plectin_repeat"/>
</dbReference>
<keyword evidence="12" id="KW-1185">Reference proteome</keyword>
<evidence type="ECO:0000256" key="3">
    <source>
        <dbReference type="ARBA" id="ARBA00009109"/>
    </source>
</evidence>
<comment type="subcellular location">
    <subcellularLocation>
        <location evidence="2">Cell junction</location>
        <location evidence="2">Desmosome</location>
    </subcellularLocation>
    <subcellularLocation>
        <location evidence="1">Cell membrane</location>
    </subcellularLocation>
</comment>
<dbReference type="GO" id="GO:0005886">
    <property type="term" value="C:plasma membrane"/>
    <property type="evidence" value="ECO:0007669"/>
    <property type="project" value="UniProtKB-SubCell"/>
</dbReference>
<dbReference type="Pfam" id="PF00681">
    <property type="entry name" value="Plectin"/>
    <property type="match status" value="4"/>
</dbReference>
<dbReference type="Gene3D" id="3.30.160.780">
    <property type="match status" value="1"/>
</dbReference>
<evidence type="ECO:0000256" key="6">
    <source>
        <dbReference type="ARBA" id="ARBA00022737"/>
    </source>
</evidence>
<proteinExistence type="inferred from homology"/>
<feature type="region of interest" description="Disordered" evidence="10">
    <location>
        <begin position="1"/>
        <end position="27"/>
    </location>
</feature>
<evidence type="ECO:0000256" key="7">
    <source>
        <dbReference type="ARBA" id="ARBA00022949"/>
    </source>
</evidence>
<comment type="similarity">
    <text evidence="3">Belongs to the plakin or cytolinker family.</text>
</comment>
<keyword evidence="5" id="KW-0597">Phosphoprotein</keyword>
<name>A0ABD0PTI7_CIRMR</name>
<keyword evidence="4" id="KW-1003">Cell membrane</keyword>
<dbReference type="Proteomes" id="UP001529510">
    <property type="component" value="Unassembled WGS sequence"/>
</dbReference>
<organism evidence="11 12">
    <name type="scientific">Cirrhinus mrigala</name>
    <name type="common">Mrigala</name>
    <dbReference type="NCBI Taxonomy" id="683832"/>
    <lineage>
        <taxon>Eukaryota</taxon>
        <taxon>Metazoa</taxon>
        <taxon>Chordata</taxon>
        <taxon>Craniata</taxon>
        <taxon>Vertebrata</taxon>
        <taxon>Euteleostomi</taxon>
        <taxon>Actinopterygii</taxon>
        <taxon>Neopterygii</taxon>
        <taxon>Teleostei</taxon>
        <taxon>Ostariophysi</taxon>
        <taxon>Cypriniformes</taxon>
        <taxon>Cyprinidae</taxon>
        <taxon>Labeoninae</taxon>
        <taxon>Labeonini</taxon>
        <taxon>Cirrhinus</taxon>
    </lineage>
</organism>
<evidence type="ECO:0000256" key="5">
    <source>
        <dbReference type="ARBA" id="ARBA00022553"/>
    </source>
</evidence>
<dbReference type="AlphaFoldDB" id="A0ABD0PTI7"/>
<dbReference type="PANTHER" id="PTHR23169">
    <property type="entry name" value="ENVOPLAKIN"/>
    <property type="match status" value="1"/>
</dbReference>
<dbReference type="EMBL" id="JAMKFB020000013">
    <property type="protein sequence ID" value="KAL0177217.1"/>
    <property type="molecule type" value="Genomic_DNA"/>
</dbReference>
<evidence type="ECO:0000313" key="12">
    <source>
        <dbReference type="Proteomes" id="UP001529510"/>
    </source>
</evidence>
<evidence type="ECO:0000256" key="1">
    <source>
        <dbReference type="ARBA" id="ARBA00004236"/>
    </source>
</evidence>
<dbReference type="InterPro" id="IPR035915">
    <property type="entry name" value="Plakin_repeat_sf"/>
</dbReference>
<reference evidence="11 12" key="1">
    <citation type="submission" date="2024-05" db="EMBL/GenBank/DDBJ databases">
        <title>Genome sequencing and assembly of Indian major carp, Cirrhinus mrigala (Hamilton, 1822).</title>
        <authorList>
            <person name="Mohindra V."/>
            <person name="Chowdhury L.M."/>
            <person name="Lal K."/>
            <person name="Jena J.K."/>
        </authorList>
    </citation>
    <scope>NUCLEOTIDE SEQUENCE [LARGE SCALE GENOMIC DNA]</scope>
    <source>
        <strain evidence="11">CM1030</strain>
        <tissue evidence="11">Blood</tissue>
    </source>
</reference>
<keyword evidence="6" id="KW-0677">Repeat</keyword>
<evidence type="ECO:0000256" key="10">
    <source>
        <dbReference type="SAM" id="MobiDB-lite"/>
    </source>
</evidence>
<comment type="caution">
    <text evidence="11">The sequence shown here is derived from an EMBL/GenBank/DDBJ whole genome shotgun (WGS) entry which is preliminary data.</text>
</comment>
<protein>
    <submittedName>
        <fullName evidence="11">Uncharacterized protein</fullName>
    </submittedName>
</protein>
<keyword evidence="9" id="KW-0472">Membrane</keyword>
<dbReference type="Gene3D" id="3.90.1290.10">
    <property type="entry name" value="Plakin repeat"/>
    <property type="match status" value="2"/>
</dbReference>
<accession>A0ABD0PTI7</accession>
<keyword evidence="7" id="KW-0965">Cell junction</keyword>
<keyword evidence="8" id="KW-0175">Coiled coil</keyword>
<dbReference type="SMART" id="SM00250">
    <property type="entry name" value="PLEC"/>
    <property type="match status" value="10"/>
</dbReference>
<evidence type="ECO:0000256" key="4">
    <source>
        <dbReference type="ARBA" id="ARBA00022475"/>
    </source>
</evidence>
<dbReference type="GO" id="GO:0030057">
    <property type="term" value="C:desmosome"/>
    <property type="evidence" value="ECO:0007669"/>
    <property type="project" value="UniProtKB-SubCell"/>
</dbReference>
<evidence type="ECO:0000256" key="8">
    <source>
        <dbReference type="ARBA" id="ARBA00023054"/>
    </source>
</evidence>
<dbReference type="SUPFAM" id="SSF75399">
    <property type="entry name" value="Plakin repeat"/>
    <property type="match status" value="2"/>
</dbReference>